<dbReference type="InterPro" id="IPR001138">
    <property type="entry name" value="Zn2Cys6_DnaBD"/>
</dbReference>
<dbReference type="GO" id="GO:0003677">
    <property type="term" value="F:DNA binding"/>
    <property type="evidence" value="ECO:0007669"/>
    <property type="project" value="InterPro"/>
</dbReference>
<keyword evidence="5" id="KW-0539">Nucleus</keyword>
<comment type="subcellular location">
    <subcellularLocation>
        <location evidence="1">Nucleus</location>
    </subcellularLocation>
</comment>
<feature type="compositionally biased region" description="Polar residues" evidence="6">
    <location>
        <begin position="672"/>
        <end position="681"/>
    </location>
</feature>
<evidence type="ECO:0000256" key="3">
    <source>
        <dbReference type="ARBA" id="ARBA00023015"/>
    </source>
</evidence>
<dbReference type="PROSITE" id="PS50048">
    <property type="entry name" value="ZN2_CY6_FUNGAL_2"/>
    <property type="match status" value="1"/>
</dbReference>
<dbReference type="SMART" id="SM00066">
    <property type="entry name" value="GAL4"/>
    <property type="match status" value="1"/>
</dbReference>
<feature type="region of interest" description="Disordered" evidence="6">
    <location>
        <begin position="863"/>
        <end position="889"/>
    </location>
</feature>
<dbReference type="CDD" id="cd00067">
    <property type="entry name" value="GAL4"/>
    <property type="match status" value="1"/>
</dbReference>
<dbReference type="Proteomes" id="UP001303115">
    <property type="component" value="Unassembled WGS sequence"/>
</dbReference>
<name>A0AAN6PGZ6_9PEZI</name>
<dbReference type="SUPFAM" id="SSF57701">
    <property type="entry name" value="Zn2/Cys6 DNA-binding domain"/>
    <property type="match status" value="1"/>
</dbReference>
<dbReference type="PROSITE" id="PS00463">
    <property type="entry name" value="ZN2_CY6_FUNGAL_1"/>
    <property type="match status" value="1"/>
</dbReference>
<evidence type="ECO:0000313" key="9">
    <source>
        <dbReference type="Proteomes" id="UP001303115"/>
    </source>
</evidence>
<keyword evidence="3" id="KW-0805">Transcription regulation</keyword>
<organism evidence="8 9">
    <name type="scientific">Parachaetomium inaequale</name>
    <dbReference type="NCBI Taxonomy" id="2588326"/>
    <lineage>
        <taxon>Eukaryota</taxon>
        <taxon>Fungi</taxon>
        <taxon>Dikarya</taxon>
        <taxon>Ascomycota</taxon>
        <taxon>Pezizomycotina</taxon>
        <taxon>Sordariomycetes</taxon>
        <taxon>Sordariomycetidae</taxon>
        <taxon>Sordariales</taxon>
        <taxon>Chaetomiaceae</taxon>
        <taxon>Parachaetomium</taxon>
    </lineage>
</organism>
<feature type="region of interest" description="Disordered" evidence="6">
    <location>
        <begin position="642"/>
        <end position="681"/>
    </location>
</feature>
<dbReference type="GO" id="GO:0006351">
    <property type="term" value="P:DNA-templated transcription"/>
    <property type="evidence" value="ECO:0007669"/>
    <property type="project" value="InterPro"/>
</dbReference>
<feature type="compositionally biased region" description="Gly residues" evidence="6">
    <location>
        <begin position="864"/>
        <end position="889"/>
    </location>
</feature>
<feature type="domain" description="Zn(2)-C6 fungal-type" evidence="7">
    <location>
        <begin position="29"/>
        <end position="59"/>
    </location>
</feature>
<feature type="region of interest" description="Disordered" evidence="6">
    <location>
        <begin position="1"/>
        <end position="21"/>
    </location>
</feature>
<dbReference type="Pfam" id="PF00172">
    <property type="entry name" value="Zn_clus"/>
    <property type="match status" value="1"/>
</dbReference>
<dbReference type="Pfam" id="PF04082">
    <property type="entry name" value="Fungal_trans"/>
    <property type="match status" value="1"/>
</dbReference>
<reference evidence="9" key="1">
    <citation type="journal article" date="2023" name="Mol. Phylogenet. Evol.">
        <title>Genome-scale phylogeny and comparative genomics of the fungal order Sordariales.</title>
        <authorList>
            <person name="Hensen N."/>
            <person name="Bonometti L."/>
            <person name="Westerberg I."/>
            <person name="Brannstrom I.O."/>
            <person name="Guillou S."/>
            <person name="Cros-Aarteil S."/>
            <person name="Calhoun S."/>
            <person name="Haridas S."/>
            <person name="Kuo A."/>
            <person name="Mondo S."/>
            <person name="Pangilinan J."/>
            <person name="Riley R."/>
            <person name="LaButti K."/>
            <person name="Andreopoulos B."/>
            <person name="Lipzen A."/>
            <person name="Chen C."/>
            <person name="Yan M."/>
            <person name="Daum C."/>
            <person name="Ng V."/>
            <person name="Clum A."/>
            <person name="Steindorff A."/>
            <person name="Ohm R.A."/>
            <person name="Martin F."/>
            <person name="Silar P."/>
            <person name="Natvig D.O."/>
            <person name="Lalanne C."/>
            <person name="Gautier V."/>
            <person name="Ament-Velasquez S.L."/>
            <person name="Kruys A."/>
            <person name="Hutchinson M.I."/>
            <person name="Powell A.J."/>
            <person name="Barry K."/>
            <person name="Miller A.N."/>
            <person name="Grigoriev I.V."/>
            <person name="Debuchy R."/>
            <person name="Gladieux P."/>
            <person name="Hiltunen Thoren M."/>
            <person name="Johannesson H."/>
        </authorList>
    </citation>
    <scope>NUCLEOTIDE SEQUENCE [LARGE SCALE GENOMIC DNA]</scope>
    <source>
        <strain evidence="9">CBS 284.82</strain>
    </source>
</reference>
<evidence type="ECO:0000256" key="2">
    <source>
        <dbReference type="ARBA" id="ARBA00022723"/>
    </source>
</evidence>
<dbReference type="AlphaFoldDB" id="A0AAN6PGZ6"/>
<evidence type="ECO:0000256" key="4">
    <source>
        <dbReference type="ARBA" id="ARBA00023163"/>
    </source>
</evidence>
<evidence type="ECO:0000313" key="8">
    <source>
        <dbReference type="EMBL" id="KAK4039913.1"/>
    </source>
</evidence>
<dbReference type="PANTHER" id="PTHR47338:SF10">
    <property type="entry name" value="TRANSCRIPTION FACTOR DOMAIN-CONTAINING PROTEIN-RELATED"/>
    <property type="match status" value="1"/>
</dbReference>
<dbReference type="PANTHER" id="PTHR47338">
    <property type="entry name" value="ZN(II)2CYS6 TRANSCRIPTION FACTOR (EUROFUNG)-RELATED"/>
    <property type="match status" value="1"/>
</dbReference>
<evidence type="ECO:0000259" key="7">
    <source>
        <dbReference type="PROSITE" id="PS50048"/>
    </source>
</evidence>
<dbReference type="EMBL" id="MU854388">
    <property type="protein sequence ID" value="KAK4039913.1"/>
    <property type="molecule type" value="Genomic_DNA"/>
</dbReference>
<protein>
    <submittedName>
        <fullName evidence="8">Transcriptional activator protein acu-15</fullName>
    </submittedName>
</protein>
<feature type="compositionally biased region" description="Polar residues" evidence="6">
    <location>
        <begin position="137"/>
        <end position="154"/>
    </location>
</feature>
<proteinExistence type="predicted"/>
<comment type="caution">
    <text evidence="8">The sequence shown here is derived from an EMBL/GenBank/DDBJ whole genome shotgun (WGS) entry which is preliminary data.</text>
</comment>
<dbReference type="Gene3D" id="4.10.240.10">
    <property type="entry name" value="Zn(2)-C6 fungal-type DNA-binding domain"/>
    <property type="match status" value="1"/>
</dbReference>
<dbReference type="InterPro" id="IPR036864">
    <property type="entry name" value="Zn2-C6_fun-type_DNA-bd_sf"/>
</dbReference>
<feature type="compositionally biased region" description="Basic and acidic residues" evidence="6">
    <location>
        <begin position="120"/>
        <end position="133"/>
    </location>
</feature>
<accession>A0AAN6PGZ6</accession>
<dbReference type="InterPro" id="IPR050815">
    <property type="entry name" value="TF_fung"/>
</dbReference>
<gene>
    <name evidence="8" type="ORF">C8A01DRAFT_36045</name>
</gene>
<dbReference type="GO" id="GO:0000981">
    <property type="term" value="F:DNA-binding transcription factor activity, RNA polymerase II-specific"/>
    <property type="evidence" value="ECO:0007669"/>
    <property type="project" value="InterPro"/>
</dbReference>
<keyword evidence="4" id="KW-0804">Transcription</keyword>
<feature type="region of interest" description="Disordered" evidence="6">
    <location>
        <begin position="91"/>
        <end position="154"/>
    </location>
</feature>
<dbReference type="GO" id="GO:0005634">
    <property type="term" value="C:nucleus"/>
    <property type="evidence" value="ECO:0007669"/>
    <property type="project" value="UniProtKB-SubCell"/>
</dbReference>
<feature type="region of interest" description="Disordered" evidence="6">
    <location>
        <begin position="781"/>
        <end position="806"/>
    </location>
</feature>
<evidence type="ECO:0000256" key="6">
    <source>
        <dbReference type="SAM" id="MobiDB-lite"/>
    </source>
</evidence>
<sequence>MSTTSSPEDGPSEAPGAATAAAAPQELLACVSCRSRKLKCDRQIPVCARCAKAGGECRYPESRRKPAFKRRNVRELEDRIAQVEGQLRIAGKQWASQSGRSDGGAWTEGSSPSTLGGEPSRPERLLGSPRDRAVPWNTLSPTETPSSGDNNAAQSGALLGFGQFESLPPFEMIEDLHETFFATQRHFLPIIHKANYLQSFHSPPHMRPPLSLQYAIWTAASNGHPKYGCYHDALYRRARQYLEADELKGHGEHFITIGHAQAWALVASDEARCLLFTKASMSTARSVRLAGMMGLNRLDSTYTKEELPIAPMISPPRNWAELEERRRLFWAGFCIDSYSSISAGWPTLIDVDQITTHLPVSDEAYHNSTEEKSFALQDGFRGSNYSVFAGNVIICHIFTRLLKHAHRPLPNDHPEDPEGAFWKRHRELDHMLSSAFMFLPEHFRLPQNMRDPVAVQANLNLHAAVICLHIAGREKADKFNLGGTRQESRTRSLTAAQEIVDILKASKDLKAGYRGPLMALALYFAASVYIAQAKDMPEELNRANLEFLLKWMNSTPNQHIITHAYLRQLLADIERNGISVSIGPIPDFDSRGIPIIAQSRHTKVQPPLPGRLPLGAPQGTISKSRPYVPSVPCQTFVGGSYFTPTDDAAPPASKRKRTSAAGPSSGPPRVSMPTSSATWSVGQGGAVMTSTLMDPAPDLFEYTDGSWSYTTKYMTNPITTLPHRTSSPAINNNSQAPLPTFPDFSMAPGADVFPPMAGAADGLSTATAAAVFGLDLDTTTTTSTTTTRTTTTLDTNTNTNTATTTDLDPENIDDIFAALDPWSVAESLYGIMDMSDTNTAVASQATQDSVGVMDDPWAILNSAAGGGSSSAGGGGGGGGGTWDTGGGSG</sequence>
<dbReference type="SMART" id="SM00906">
    <property type="entry name" value="Fungal_trans"/>
    <property type="match status" value="1"/>
</dbReference>
<keyword evidence="2" id="KW-0479">Metal-binding</keyword>
<dbReference type="GO" id="GO:0008270">
    <property type="term" value="F:zinc ion binding"/>
    <property type="evidence" value="ECO:0007669"/>
    <property type="project" value="InterPro"/>
</dbReference>
<dbReference type="InterPro" id="IPR007219">
    <property type="entry name" value="XnlR_reg_dom"/>
</dbReference>
<evidence type="ECO:0000256" key="1">
    <source>
        <dbReference type="ARBA" id="ARBA00004123"/>
    </source>
</evidence>
<keyword evidence="9" id="KW-1185">Reference proteome</keyword>
<evidence type="ECO:0000256" key="5">
    <source>
        <dbReference type="ARBA" id="ARBA00023242"/>
    </source>
</evidence>
<dbReference type="CDD" id="cd12148">
    <property type="entry name" value="fungal_TF_MHR"/>
    <property type="match status" value="1"/>
</dbReference>